<reference evidence="1 2" key="1">
    <citation type="journal article" date="2011" name="J. Bacteriol.">
        <title>Genome sequence of the verrucomicrobium Opitutus terrae PB90-1, an abundant inhabitant of rice paddy soil ecosystems.</title>
        <authorList>
            <person name="van Passel M.W."/>
            <person name="Kant R."/>
            <person name="Palva A."/>
            <person name="Copeland A."/>
            <person name="Lucas S."/>
            <person name="Lapidus A."/>
            <person name="Glavina del Rio T."/>
            <person name="Pitluck S."/>
            <person name="Goltsman E."/>
            <person name="Clum A."/>
            <person name="Sun H."/>
            <person name="Schmutz J."/>
            <person name="Larimer F.W."/>
            <person name="Land M.L."/>
            <person name="Hauser L."/>
            <person name="Kyrpides N."/>
            <person name="Mikhailova N."/>
            <person name="Richardson P.P."/>
            <person name="Janssen P.H."/>
            <person name="de Vos W.M."/>
            <person name="Smidt H."/>
        </authorList>
    </citation>
    <scope>NUCLEOTIDE SEQUENCE [LARGE SCALE GENOMIC DNA]</scope>
    <source>
        <strain evidence="2">DSM 11246 / JCM 15787 / PB90-1</strain>
    </source>
</reference>
<evidence type="ECO:0000313" key="1">
    <source>
        <dbReference type="EMBL" id="ACB74605.1"/>
    </source>
</evidence>
<dbReference type="KEGG" id="ote:Oter_1320"/>
<dbReference type="STRING" id="452637.Oter_1320"/>
<evidence type="ECO:0000313" key="2">
    <source>
        <dbReference type="Proteomes" id="UP000007013"/>
    </source>
</evidence>
<organism evidence="1 2">
    <name type="scientific">Opitutus terrae (strain DSM 11246 / JCM 15787 / PB90-1)</name>
    <dbReference type="NCBI Taxonomy" id="452637"/>
    <lineage>
        <taxon>Bacteria</taxon>
        <taxon>Pseudomonadati</taxon>
        <taxon>Verrucomicrobiota</taxon>
        <taxon>Opitutia</taxon>
        <taxon>Opitutales</taxon>
        <taxon>Opitutaceae</taxon>
        <taxon>Opitutus</taxon>
    </lineage>
</organism>
<gene>
    <name evidence="1" type="ordered locus">Oter_1320</name>
</gene>
<keyword evidence="2" id="KW-1185">Reference proteome</keyword>
<dbReference type="EMBL" id="CP001032">
    <property type="protein sequence ID" value="ACB74605.1"/>
    <property type="molecule type" value="Genomic_DNA"/>
</dbReference>
<dbReference type="RefSeq" id="WP_012374143.1">
    <property type="nucleotide sequence ID" value="NC_010571.1"/>
</dbReference>
<proteinExistence type="predicted"/>
<sequence>MNPANAALPAGGDHACVAWRTRVAVVLLAGNLAAGAEPGESRRTVAAESLARIQAEVHYDPQAHVAAEQTALSASDGVIVLERMTIVESFQNRELARVVEQTQQKRQAEKFSLVRGGVLFQRGRVKVGGLGEGGPFKFLQISW</sequence>
<dbReference type="AlphaFoldDB" id="B1ZRB8"/>
<protein>
    <submittedName>
        <fullName evidence="1">Uncharacterized protein</fullName>
    </submittedName>
</protein>
<accession>B1ZRB8</accession>
<dbReference type="Proteomes" id="UP000007013">
    <property type="component" value="Chromosome"/>
</dbReference>
<name>B1ZRB8_OPITP</name>
<dbReference type="HOGENOM" id="CLU_1804253_0_0_0"/>